<feature type="domain" description="FAD-binding PCMH-type" evidence="6">
    <location>
        <begin position="152"/>
        <end position="323"/>
    </location>
</feature>
<keyword evidence="5" id="KW-0732">Signal</keyword>
<comment type="caution">
    <text evidence="7">The sequence shown here is derived from an EMBL/GenBank/DDBJ whole genome shotgun (WGS) entry which is preliminary data.</text>
</comment>
<dbReference type="PROSITE" id="PS51387">
    <property type="entry name" value="FAD_PCMH"/>
    <property type="match status" value="1"/>
</dbReference>
<dbReference type="Proteomes" id="UP000660262">
    <property type="component" value="Unassembled WGS sequence"/>
</dbReference>
<dbReference type="InterPro" id="IPR015409">
    <property type="entry name" value="Lactate_DH_C"/>
</dbReference>
<dbReference type="InterPro" id="IPR016164">
    <property type="entry name" value="FAD-linked_Oxase-like_C"/>
</dbReference>
<keyword evidence="8" id="KW-1185">Reference proteome</keyword>
<dbReference type="GO" id="GO:0022904">
    <property type="term" value="P:respiratory electron transport chain"/>
    <property type="evidence" value="ECO:0007669"/>
    <property type="project" value="TreeGrafter"/>
</dbReference>
<sequence length="680" mass="71329">MTALTLTALGARCLTVTRVSAASALTRSPPVMSARMTMTTQAAATAAQKATTSTASGAAAAAATAAGTSGAASSNTWKYVATGAACLAAGFAVGRDDLAINKRVMPVPRTCCESDAKADALVAALKKKLGANCVITDANQGSPFTVGARIGAGGQTVAVACPETLQGAIDAMQLCVDHGVAVLPQGANTGLTGGSVPRDTRPAVVLSMRKMRRVTPISNGERVVCLAGAGILDVNAALQGTKREGHSTLGSTFLNPSVAGGVSYGSGGTQIRKGPAYTERALYMSVDANGKVQLTDTLGLENDGTADLFKRLETGENLKETPSGSKTPAYNANYAKSVTKLDGDCSRFNADTSGPAPNRMEGKVLILATVHQSFAEALSTKTLWVSCGSFEAANAVRKAALATPQDLPRSIEYMDRDTFETVDQAGRGLVLLIRLFGMAPMGSIWALRSRVDSLPLPYAKGALDRLSYLFNHLMPTITPGELDALGRKRDHNVLIDACDFGDGEGDRLIKRIEDATKGMDVDIHECDKASGAAARAQLFRFACAPAFTTRCYGEGVQGLSLDYALPKKHDTCPVMPEGVEPLIRMRYGHFGCNVVHEDLSFANGVDVHACKMQIKAEVERVGGKLPAEHGHGTEYLAPPPTQARWMKADPLNMMNPGVGGTKVGHKYTGECGLSHHDCDH</sequence>
<evidence type="ECO:0000256" key="1">
    <source>
        <dbReference type="ARBA" id="ARBA00001974"/>
    </source>
</evidence>
<dbReference type="InterPro" id="IPR051264">
    <property type="entry name" value="FAD-oxidored/transferase_4"/>
</dbReference>
<evidence type="ECO:0000256" key="5">
    <source>
        <dbReference type="SAM" id="SignalP"/>
    </source>
</evidence>
<dbReference type="SUPFAM" id="SSF56176">
    <property type="entry name" value="FAD-binding/transporter-associated domain-like"/>
    <property type="match status" value="1"/>
</dbReference>
<name>A0A830HR70_9CHLO</name>
<keyword evidence="4" id="KW-0560">Oxidoreductase</keyword>
<evidence type="ECO:0000256" key="3">
    <source>
        <dbReference type="ARBA" id="ARBA00022827"/>
    </source>
</evidence>
<evidence type="ECO:0000313" key="7">
    <source>
        <dbReference type="EMBL" id="GHP08270.1"/>
    </source>
</evidence>
<evidence type="ECO:0000256" key="4">
    <source>
        <dbReference type="ARBA" id="ARBA00023002"/>
    </source>
</evidence>
<dbReference type="InterPro" id="IPR016166">
    <property type="entry name" value="FAD-bd_PCMH"/>
</dbReference>
<dbReference type="AlphaFoldDB" id="A0A830HR70"/>
<reference evidence="7" key="1">
    <citation type="submission" date="2020-10" db="EMBL/GenBank/DDBJ databases">
        <title>Unveiling of a novel bifunctional photoreceptor, Dualchrome1, isolated from a cosmopolitan green alga.</title>
        <authorList>
            <person name="Suzuki S."/>
            <person name="Kawachi M."/>
        </authorList>
    </citation>
    <scope>NUCLEOTIDE SEQUENCE</scope>
    <source>
        <strain evidence="7">NIES 2893</strain>
    </source>
</reference>
<dbReference type="Gene3D" id="3.30.43.10">
    <property type="entry name" value="Uridine Diphospho-n-acetylenolpyruvylglucosamine Reductase, domain 2"/>
    <property type="match status" value="2"/>
</dbReference>
<dbReference type="EMBL" id="BNJQ01000020">
    <property type="protein sequence ID" value="GHP08270.1"/>
    <property type="molecule type" value="Genomic_DNA"/>
</dbReference>
<dbReference type="Pfam" id="PF09330">
    <property type="entry name" value="Lact-deh-memb"/>
    <property type="match status" value="1"/>
</dbReference>
<evidence type="ECO:0000256" key="2">
    <source>
        <dbReference type="ARBA" id="ARBA00022630"/>
    </source>
</evidence>
<organism evidence="7 8">
    <name type="scientific">Pycnococcus provasolii</name>
    <dbReference type="NCBI Taxonomy" id="41880"/>
    <lineage>
        <taxon>Eukaryota</taxon>
        <taxon>Viridiplantae</taxon>
        <taxon>Chlorophyta</taxon>
        <taxon>Pseudoscourfieldiophyceae</taxon>
        <taxon>Pseudoscourfieldiales</taxon>
        <taxon>Pycnococcaceae</taxon>
        <taxon>Pycnococcus</taxon>
    </lineage>
</organism>
<dbReference type="InterPro" id="IPR016167">
    <property type="entry name" value="FAD-bd_PCMH_sub1"/>
</dbReference>
<dbReference type="Pfam" id="PF01565">
    <property type="entry name" value="FAD_binding_4"/>
    <property type="match status" value="1"/>
</dbReference>
<dbReference type="Gene3D" id="3.30.465.10">
    <property type="match status" value="1"/>
</dbReference>
<protein>
    <recommendedName>
        <fullName evidence="6">FAD-binding PCMH-type domain-containing protein</fullName>
    </recommendedName>
</protein>
<feature type="chain" id="PRO_5032957115" description="FAD-binding PCMH-type domain-containing protein" evidence="5">
    <location>
        <begin position="22"/>
        <end position="680"/>
    </location>
</feature>
<gene>
    <name evidence="7" type="ORF">PPROV_000701100</name>
</gene>
<dbReference type="GO" id="GO:0071949">
    <property type="term" value="F:FAD binding"/>
    <property type="evidence" value="ECO:0007669"/>
    <property type="project" value="InterPro"/>
</dbReference>
<dbReference type="GO" id="GO:0055085">
    <property type="term" value="P:transmembrane transport"/>
    <property type="evidence" value="ECO:0007669"/>
    <property type="project" value="InterPro"/>
</dbReference>
<evidence type="ECO:0000313" key="8">
    <source>
        <dbReference type="Proteomes" id="UP000660262"/>
    </source>
</evidence>
<evidence type="ECO:0000259" key="6">
    <source>
        <dbReference type="PROSITE" id="PS51387"/>
    </source>
</evidence>
<comment type="cofactor">
    <cofactor evidence="1">
        <name>FAD</name>
        <dbReference type="ChEBI" id="CHEBI:57692"/>
    </cofactor>
</comment>
<keyword evidence="3" id="KW-0274">FAD</keyword>
<keyword evidence="2" id="KW-0285">Flavoprotein</keyword>
<dbReference type="InterPro" id="IPR036318">
    <property type="entry name" value="FAD-bd_PCMH-like_sf"/>
</dbReference>
<dbReference type="InterPro" id="IPR006094">
    <property type="entry name" value="Oxid_FAD_bind_N"/>
</dbReference>
<dbReference type="OrthoDB" id="5332616at2759"/>
<dbReference type="PANTHER" id="PTHR43716:SF1">
    <property type="entry name" value="D-2-HYDROXYGLUTARATE DEHYDROGENASE, MITOCHONDRIAL"/>
    <property type="match status" value="1"/>
</dbReference>
<feature type="signal peptide" evidence="5">
    <location>
        <begin position="1"/>
        <end position="21"/>
    </location>
</feature>
<dbReference type="InterPro" id="IPR016169">
    <property type="entry name" value="FAD-bd_PCMH_sub2"/>
</dbReference>
<dbReference type="SUPFAM" id="SSF55103">
    <property type="entry name" value="FAD-linked oxidases, C-terminal domain"/>
    <property type="match status" value="1"/>
</dbReference>
<dbReference type="PANTHER" id="PTHR43716">
    <property type="entry name" value="D-2-HYDROXYGLUTARATE DEHYDROGENASE, MITOCHONDRIAL"/>
    <property type="match status" value="1"/>
</dbReference>
<proteinExistence type="predicted"/>
<accession>A0A830HR70</accession>
<dbReference type="GO" id="GO:0016491">
    <property type="term" value="F:oxidoreductase activity"/>
    <property type="evidence" value="ECO:0007669"/>
    <property type="project" value="UniProtKB-KW"/>
</dbReference>